<name>A0AC61RKI3_9BACT</name>
<accession>A0AC61RKI3</accession>
<gene>
    <name evidence="1" type="ORF">E5331_01825</name>
</gene>
<dbReference type="EMBL" id="SRYB01000002">
    <property type="protein sequence ID" value="TGY80662.1"/>
    <property type="molecule type" value="Genomic_DNA"/>
</dbReference>
<dbReference type="Proteomes" id="UP000306319">
    <property type="component" value="Unassembled WGS sequence"/>
</dbReference>
<sequence>METTAAEVVDVAAKKKDKKKRRWHNPFRLYIIDLYILKKFLGTFFLSTMLFLAVIAMFDITEKLDAFLTAPLSETIFDYFFSFIPYFANQLIPLFVFIAVIFFTSKMAANSEIIAILSSGISFSRLLRPYMIGAAIIAAMTFALSNYIIPPTNIKRIAYTNKYVKNKKVESNANVQLQVSPGVVAFIGRFEDRNKTGYRFSLDKFDGKELKSRTTAMTARYDTTRTYHWILMDYMTRDFDGMKETIKKGAKLDTIIPFEPRDFMISVNDQETLTTPQLTEYIEKQKMRGVANIKAFEIEKEKRIASTAAAFILTLIGMSLSSRKVKGGMGVNIGIGLGLSFSYILFSTVTSTFAISGLTTPFIAMEIPNLVYLAIGIYLYYRASKY</sequence>
<comment type="caution">
    <text evidence="1">The sequence shown here is derived from an EMBL/GenBank/DDBJ whole genome shotgun (WGS) entry which is preliminary data.</text>
</comment>
<proteinExistence type="predicted"/>
<evidence type="ECO:0000313" key="1">
    <source>
        <dbReference type="EMBL" id="TGY80662.1"/>
    </source>
</evidence>
<keyword evidence="2" id="KW-1185">Reference proteome</keyword>
<evidence type="ECO:0000313" key="2">
    <source>
        <dbReference type="Proteomes" id="UP000306319"/>
    </source>
</evidence>
<protein>
    <submittedName>
        <fullName evidence="1">YjgP/YjgQ family permease</fullName>
    </submittedName>
</protein>
<reference evidence="1" key="1">
    <citation type="submission" date="2019-04" db="EMBL/GenBank/DDBJ databases">
        <title>Microbes associate with the intestines of laboratory mice.</title>
        <authorList>
            <person name="Navarre W."/>
            <person name="Wong E."/>
            <person name="Huang K."/>
            <person name="Tropini C."/>
            <person name="Ng K."/>
            <person name="Yu B."/>
        </authorList>
    </citation>
    <scope>NUCLEOTIDE SEQUENCE</scope>
    <source>
        <strain evidence="1">NM04_E33</strain>
    </source>
</reference>
<organism evidence="1 2">
    <name type="scientific">Lepagella muris</name>
    <dbReference type="NCBI Taxonomy" id="3032870"/>
    <lineage>
        <taxon>Bacteria</taxon>
        <taxon>Pseudomonadati</taxon>
        <taxon>Bacteroidota</taxon>
        <taxon>Bacteroidia</taxon>
        <taxon>Bacteroidales</taxon>
        <taxon>Muribaculaceae</taxon>
        <taxon>Lepagella</taxon>
    </lineage>
</organism>